<accession>A0A537LQQ3</accession>
<reference evidence="1 2" key="1">
    <citation type="journal article" date="2019" name="Nat. Microbiol.">
        <title>Mediterranean grassland soil C-N compound turnover is dependent on rainfall and depth, and is mediated by genomically divergent microorganisms.</title>
        <authorList>
            <person name="Diamond S."/>
            <person name="Andeer P.F."/>
            <person name="Li Z."/>
            <person name="Crits-Christoph A."/>
            <person name="Burstein D."/>
            <person name="Anantharaman K."/>
            <person name="Lane K.R."/>
            <person name="Thomas B.C."/>
            <person name="Pan C."/>
            <person name="Northen T.R."/>
            <person name="Banfield J.F."/>
        </authorList>
    </citation>
    <scope>NUCLEOTIDE SEQUENCE [LARGE SCALE GENOMIC DNA]</scope>
    <source>
        <strain evidence="1">NP_5</strain>
    </source>
</reference>
<feature type="non-terminal residue" evidence="1">
    <location>
        <position position="1"/>
    </location>
</feature>
<protein>
    <submittedName>
        <fullName evidence="1">AroM family protein</fullName>
    </submittedName>
</protein>
<dbReference type="AlphaFoldDB" id="A0A537LQQ3"/>
<dbReference type="InterPro" id="IPR010843">
    <property type="entry name" value="Uncharacterised_AroM"/>
</dbReference>
<proteinExistence type="predicted"/>
<evidence type="ECO:0000313" key="1">
    <source>
        <dbReference type="EMBL" id="TMJ10353.1"/>
    </source>
</evidence>
<dbReference type="EMBL" id="VBAM01000302">
    <property type="protein sequence ID" value="TMJ10353.1"/>
    <property type="molecule type" value="Genomic_DNA"/>
</dbReference>
<comment type="caution">
    <text evidence="1">The sequence shown here is derived from an EMBL/GenBank/DDBJ whole genome shotgun (WGS) entry which is preliminary data.</text>
</comment>
<gene>
    <name evidence="1" type="ORF">E6H02_08125</name>
</gene>
<name>A0A537LQQ3_9BACT</name>
<organism evidence="1 2">
    <name type="scientific">Candidatus Segetimicrobium genomatis</name>
    <dbReference type="NCBI Taxonomy" id="2569760"/>
    <lineage>
        <taxon>Bacteria</taxon>
        <taxon>Bacillati</taxon>
        <taxon>Candidatus Sysuimicrobiota</taxon>
        <taxon>Candidatus Sysuimicrobiia</taxon>
        <taxon>Candidatus Sysuimicrobiales</taxon>
        <taxon>Candidatus Segetimicrobiaceae</taxon>
        <taxon>Candidatus Segetimicrobium</taxon>
    </lineage>
</organism>
<sequence length="128" mass="13060">RPRGPVLVPRRVLHHVVAAAVEGLGGAGRGEARLGVLIPDPAQQAAAESRWGGLGRVTTAAASPYRGTETVEAAGQALRTAGVGLVVMDCIGYTRPMRQTIAQITGVPAMLASAAVAMIAREILEGAT</sequence>
<dbReference type="Proteomes" id="UP000320393">
    <property type="component" value="Unassembled WGS sequence"/>
</dbReference>
<dbReference type="Pfam" id="PF07302">
    <property type="entry name" value="AroM"/>
    <property type="match status" value="1"/>
</dbReference>
<evidence type="ECO:0000313" key="2">
    <source>
        <dbReference type="Proteomes" id="UP000320393"/>
    </source>
</evidence>